<evidence type="ECO:0000313" key="2">
    <source>
        <dbReference type="Proteomes" id="UP000789702"/>
    </source>
</evidence>
<comment type="caution">
    <text evidence="1">The sequence shown here is derived from an EMBL/GenBank/DDBJ whole genome shotgun (WGS) entry which is preliminary data.</text>
</comment>
<reference evidence="1" key="1">
    <citation type="submission" date="2021-06" db="EMBL/GenBank/DDBJ databases">
        <authorList>
            <person name="Kallberg Y."/>
            <person name="Tangrot J."/>
            <person name="Rosling A."/>
        </authorList>
    </citation>
    <scope>NUCLEOTIDE SEQUENCE</scope>
    <source>
        <strain evidence="1">IL203A</strain>
    </source>
</reference>
<dbReference type="Proteomes" id="UP000789702">
    <property type="component" value="Unassembled WGS sequence"/>
</dbReference>
<feature type="non-terminal residue" evidence="1">
    <location>
        <position position="78"/>
    </location>
</feature>
<sequence length="78" mass="8553">PDRNGSLTKKALLMLAYLIFPLSILSMTRLDSVRSKFGLVFSAVAHVFASLIMSLSICALFGITLTFASETITFYPHP</sequence>
<keyword evidence="2" id="KW-1185">Reference proteome</keyword>
<feature type="non-terminal residue" evidence="1">
    <location>
        <position position="1"/>
    </location>
</feature>
<name>A0ACA9R0U2_9GLOM</name>
<accession>A0ACA9R0U2</accession>
<organism evidence="1 2">
    <name type="scientific">Dentiscutata heterogama</name>
    <dbReference type="NCBI Taxonomy" id="1316150"/>
    <lineage>
        <taxon>Eukaryota</taxon>
        <taxon>Fungi</taxon>
        <taxon>Fungi incertae sedis</taxon>
        <taxon>Mucoromycota</taxon>
        <taxon>Glomeromycotina</taxon>
        <taxon>Glomeromycetes</taxon>
        <taxon>Diversisporales</taxon>
        <taxon>Gigasporaceae</taxon>
        <taxon>Dentiscutata</taxon>
    </lineage>
</organism>
<dbReference type="EMBL" id="CAJVPU010057325">
    <property type="protein sequence ID" value="CAG8771865.1"/>
    <property type="molecule type" value="Genomic_DNA"/>
</dbReference>
<gene>
    <name evidence="1" type="ORF">DHETER_LOCUS15881</name>
</gene>
<proteinExistence type="predicted"/>
<evidence type="ECO:0000313" key="1">
    <source>
        <dbReference type="EMBL" id="CAG8771865.1"/>
    </source>
</evidence>
<protein>
    <submittedName>
        <fullName evidence="1">3278_t:CDS:1</fullName>
    </submittedName>
</protein>